<comment type="caution">
    <text evidence="2">The sequence shown here is derived from an EMBL/GenBank/DDBJ whole genome shotgun (WGS) entry which is preliminary data.</text>
</comment>
<dbReference type="Proteomes" id="UP000185944">
    <property type="component" value="Unassembled WGS sequence"/>
</dbReference>
<proteinExistence type="predicted"/>
<feature type="transmembrane region" description="Helical" evidence="1">
    <location>
        <begin position="217"/>
        <end position="238"/>
    </location>
</feature>
<dbReference type="RefSeq" id="XP_067545478.1">
    <property type="nucleotide sequence ID" value="XM_067687770.1"/>
</dbReference>
<feature type="transmembrane region" description="Helical" evidence="1">
    <location>
        <begin position="358"/>
        <end position="377"/>
    </location>
</feature>
<keyword evidence="1" id="KW-1133">Transmembrane helix</keyword>
<organism evidence="2 3">
    <name type="scientific">Nematocida displodere</name>
    <dbReference type="NCBI Taxonomy" id="1805483"/>
    <lineage>
        <taxon>Eukaryota</taxon>
        <taxon>Fungi</taxon>
        <taxon>Fungi incertae sedis</taxon>
        <taxon>Microsporidia</taxon>
        <taxon>Nematocida</taxon>
    </lineage>
</organism>
<keyword evidence="3" id="KW-1185">Reference proteome</keyword>
<feature type="transmembrane region" description="Helical" evidence="1">
    <location>
        <begin position="319"/>
        <end position="337"/>
    </location>
</feature>
<keyword evidence="1" id="KW-0812">Transmembrane</keyword>
<feature type="transmembrane region" description="Helical" evidence="1">
    <location>
        <begin position="397"/>
        <end position="414"/>
    </location>
</feature>
<dbReference type="GeneID" id="93646702"/>
<reference evidence="2 3" key="1">
    <citation type="submission" date="2016-02" db="EMBL/GenBank/DDBJ databases">
        <title>Discovery of a natural microsporidian pathogen with a broad tissue tropism in Caenorhabditis elegans.</title>
        <authorList>
            <person name="Luallen R.J."/>
            <person name="Reinke A.W."/>
            <person name="Tong L."/>
            <person name="Botts M.R."/>
            <person name="Felix M.-A."/>
            <person name="Troemel E.R."/>
        </authorList>
    </citation>
    <scope>NUCLEOTIDE SEQUENCE [LARGE SCALE GENOMIC DNA]</scope>
    <source>
        <strain evidence="2 3">JUm2807</strain>
    </source>
</reference>
<feature type="transmembrane region" description="Helical" evidence="1">
    <location>
        <begin position="288"/>
        <end position="313"/>
    </location>
</feature>
<keyword evidence="1" id="KW-0472">Membrane</keyword>
<dbReference type="EMBL" id="LTDL01000014">
    <property type="protein sequence ID" value="OAG31877.1"/>
    <property type="molecule type" value="Genomic_DNA"/>
</dbReference>
<dbReference type="AlphaFoldDB" id="A0A177EIW9"/>
<evidence type="ECO:0000313" key="3">
    <source>
        <dbReference type="Proteomes" id="UP000185944"/>
    </source>
</evidence>
<gene>
    <name evidence="2" type="ORF">NEDG_00352</name>
</gene>
<sequence>MLSPVVDPYPNRTRTWSEMLEKFRNQHLRVRLAQRRLQSLQTPKLTLKSALDGCLHPSKALKTPPELTIDQGFAPRRLEYATANDRTFEQYCFKLLGIDLNTALRLKKNTQEDITAFNRQTDRWFQNHCLWYKAYVVDLSNECAAMKGTLPAQTLARLGLSSRRGRGLLEKERRSLRLLSMLVSQTLTVDQYLLQEQLGENPGFWGSVRNMGDSQNLFPFMSIVATITVYLLFVVAITNPELVYLPRLVLAVFGPVSLFTGAALLLLGREILEVKRRKLLFPLEHPDFWGTLGRFSVLVGSVVLFYVFFFVSLVVIGGFYLPFAGVVFSVIFFLVSGGKKQSKYLQSDLAYWNVSKRLFAVLRVLSTAGLAFLVFSGTTKFLNSLENETLKQVSVRYLTKVYYTLYSGGLVVSLKRMHRVVLGSLLETAAK</sequence>
<dbReference type="VEuPathDB" id="MicrosporidiaDB:NEDG_00352"/>
<protein>
    <submittedName>
        <fullName evidence="2">Uncharacterized protein</fullName>
    </submittedName>
</protein>
<name>A0A177EIW9_9MICR</name>
<evidence type="ECO:0000313" key="2">
    <source>
        <dbReference type="EMBL" id="OAG31877.1"/>
    </source>
</evidence>
<feature type="transmembrane region" description="Helical" evidence="1">
    <location>
        <begin position="244"/>
        <end position="267"/>
    </location>
</feature>
<evidence type="ECO:0000256" key="1">
    <source>
        <dbReference type="SAM" id="Phobius"/>
    </source>
</evidence>
<accession>A0A177EIW9</accession>